<dbReference type="Pfam" id="PF00753">
    <property type="entry name" value="Lactamase_B"/>
    <property type="match status" value="1"/>
</dbReference>
<keyword evidence="2" id="KW-0479">Metal-binding</keyword>
<dbReference type="PANTHER" id="PTHR46233:SF3">
    <property type="entry name" value="HYDROXYACYLGLUTATHIONE HYDROLASE GLOC"/>
    <property type="match status" value="1"/>
</dbReference>
<dbReference type="InterPro" id="IPR001387">
    <property type="entry name" value="Cro/C1-type_HTH"/>
</dbReference>
<accession>A0A3B1DAR9</accession>
<comment type="cofactor">
    <cofactor evidence="1">
        <name>Zn(2+)</name>
        <dbReference type="ChEBI" id="CHEBI:29105"/>
    </cofactor>
</comment>
<dbReference type="EMBL" id="UOGG01000234">
    <property type="protein sequence ID" value="VAX33058.1"/>
    <property type="molecule type" value="Genomic_DNA"/>
</dbReference>
<dbReference type="InterPro" id="IPR001279">
    <property type="entry name" value="Metallo-B-lactamas"/>
</dbReference>
<gene>
    <name evidence="6" type="ORF">MNBD_NITROSPINAE05-244</name>
</gene>
<dbReference type="CDD" id="cd06262">
    <property type="entry name" value="metallo-hydrolase-like_MBL-fold"/>
    <property type="match status" value="1"/>
</dbReference>
<dbReference type="Gene3D" id="1.10.260.40">
    <property type="entry name" value="lambda repressor-like DNA-binding domains"/>
    <property type="match status" value="1"/>
</dbReference>
<proteinExistence type="predicted"/>
<dbReference type="InterPro" id="IPR051453">
    <property type="entry name" value="MBL_Glyoxalase_II"/>
</dbReference>
<evidence type="ECO:0000256" key="1">
    <source>
        <dbReference type="ARBA" id="ARBA00001947"/>
    </source>
</evidence>
<evidence type="ECO:0000313" key="6">
    <source>
        <dbReference type="EMBL" id="VAX33058.1"/>
    </source>
</evidence>
<dbReference type="AlphaFoldDB" id="A0A3B1DAR9"/>
<keyword evidence="4" id="KW-0862">Zinc</keyword>
<dbReference type="PANTHER" id="PTHR46233">
    <property type="entry name" value="HYDROXYACYLGLUTATHIONE HYDROLASE GLOC"/>
    <property type="match status" value="1"/>
</dbReference>
<dbReference type="InterPro" id="IPR036866">
    <property type="entry name" value="RibonucZ/Hydroxyglut_hydro"/>
</dbReference>
<feature type="domain" description="HTH cro/C1-type" evidence="5">
    <location>
        <begin position="12"/>
        <end position="66"/>
    </location>
</feature>
<dbReference type="GO" id="GO:0046872">
    <property type="term" value="F:metal ion binding"/>
    <property type="evidence" value="ECO:0007669"/>
    <property type="project" value="UniProtKB-KW"/>
</dbReference>
<sequence>MAQLEDELGDILEKARDGKSWSQQDLAQATDIALDDIRRMENYALIPDEAVIQKLAMALGLHAPSLSAIANDAWSPEPITPDPGPFDLICLNVFMGSYPVKCYLLICRVTGETAIIDTGANPETIIQKAQELNVRPSKILLTHSHPDHAGGLVVLDREYQCPTWIDPKDPRPSGSHDLRPVQDDDVIELGDLRIRALATPGHTTGGMSYLVGESILSGDALFAGSMGRANASWPGLFHSVTDRLLTFPDHYRLFPGHGPATTVGEEKLHNPFFFGRITN</sequence>
<dbReference type="SUPFAM" id="SSF47413">
    <property type="entry name" value="lambda repressor-like DNA-binding domains"/>
    <property type="match status" value="1"/>
</dbReference>
<dbReference type="InterPro" id="IPR010982">
    <property type="entry name" value="Lambda_DNA-bd_dom_sf"/>
</dbReference>
<evidence type="ECO:0000256" key="4">
    <source>
        <dbReference type="ARBA" id="ARBA00022833"/>
    </source>
</evidence>
<dbReference type="Gene3D" id="3.60.15.10">
    <property type="entry name" value="Ribonuclease Z/Hydroxyacylglutathione hydrolase-like"/>
    <property type="match status" value="1"/>
</dbReference>
<dbReference type="PROSITE" id="PS50943">
    <property type="entry name" value="HTH_CROC1"/>
    <property type="match status" value="1"/>
</dbReference>
<dbReference type="SMART" id="SM00530">
    <property type="entry name" value="HTH_XRE"/>
    <property type="match status" value="1"/>
</dbReference>
<evidence type="ECO:0000259" key="5">
    <source>
        <dbReference type="PROSITE" id="PS50943"/>
    </source>
</evidence>
<keyword evidence="3 6" id="KW-0378">Hydrolase</keyword>
<evidence type="ECO:0000256" key="3">
    <source>
        <dbReference type="ARBA" id="ARBA00022801"/>
    </source>
</evidence>
<dbReference type="SMART" id="SM00849">
    <property type="entry name" value="Lactamase_B"/>
    <property type="match status" value="1"/>
</dbReference>
<dbReference type="Pfam" id="PF01381">
    <property type="entry name" value="HTH_3"/>
    <property type="match status" value="1"/>
</dbReference>
<protein>
    <submittedName>
        <fullName evidence="6">MBL-fold metallo-hydrolase superfamily</fullName>
    </submittedName>
</protein>
<dbReference type="SUPFAM" id="SSF56281">
    <property type="entry name" value="Metallo-hydrolase/oxidoreductase"/>
    <property type="match status" value="1"/>
</dbReference>
<evidence type="ECO:0000256" key="2">
    <source>
        <dbReference type="ARBA" id="ARBA00022723"/>
    </source>
</evidence>
<dbReference type="GO" id="GO:0003677">
    <property type="term" value="F:DNA binding"/>
    <property type="evidence" value="ECO:0007669"/>
    <property type="project" value="InterPro"/>
</dbReference>
<name>A0A3B1DAR9_9ZZZZ</name>
<organism evidence="6">
    <name type="scientific">hydrothermal vent metagenome</name>
    <dbReference type="NCBI Taxonomy" id="652676"/>
    <lineage>
        <taxon>unclassified sequences</taxon>
        <taxon>metagenomes</taxon>
        <taxon>ecological metagenomes</taxon>
    </lineage>
</organism>
<reference evidence="6" key="1">
    <citation type="submission" date="2018-06" db="EMBL/GenBank/DDBJ databases">
        <authorList>
            <person name="Zhirakovskaya E."/>
        </authorList>
    </citation>
    <scope>NUCLEOTIDE SEQUENCE</scope>
</reference>
<dbReference type="CDD" id="cd00093">
    <property type="entry name" value="HTH_XRE"/>
    <property type="match status" value="1"/>
</dbReference>
<dbReference type="GO" id="GO:0016787">
    <property type="term" value="F:hydrolase activity"/>
    <property type="evidence" value="ECO:0007669"/>
    <property type="project" value="UniProtKB-KW"/>
</dbReference>